<proteinExistence type="predicted"/>
<feature type="compositionally biased region" description="Basic and acidic residues" evidence="3">
    <location>
        <begin position="201"/>
        <end position="216"/>
    </location>
</feature>
<dbReference type="PANTHER" id="PTHR23113:SF99">
    <property type="entry name" value="RASGEF DOMAIN-CONTAINING PROTEIN"/>
    <property type="match status" value="1"/>
</dbReference>
<reference evidence="6" key="2">
    <citation type="submission" date="2015-01" db="EMBL/GenBank/DDBJ databases">
        <title>Evolutionary Origins and Diversification of the Mycorrhizal Mutualists.</title>
        <authorList>
            <consortium name="DOE Joint Genome Institute"/>
            <consortium name="Mycorrhizal Genomics Consortium"/>
            <person name="Kohler A."/>
            <person name="Kuo A."/>
            <person name="Nagy L.G."/>
            <person name="Floudas D."/>
            <person name="Copeland A."/>
            <person name="Barry K.W."/>
            <person name="Cichocki N."/>
            <person name="Veneault-Fourrey C."/>
            <person name="LaButti K."/>
            <person name="Lindquist E.A."/>
            <person name="Lipzen A."/>
            <person name="Lundell T."/>
            <person name="Morin E."/>
            <person name="Murat C."/>
            <person name="Riley R."/>
            <person name="Ohm R."/>
            <person name="Sun H."/>
            <person name="Tunlid A."/>
            <person name="Henrissat B."/>
            <person name="Grigoriev I.V."/>
            <person name="Hibbett D.S."/>
            <person name="Martin F."/>
        </authorList>
    </citation>
    <scope>NUCLEOTIDE SEQUENCE [LARGE SCALE GENOMIC DNA]</scope>
    <source>
        <strain evidence="6">Ve08.2h10</strain>
    </source>
</reference>
<evidence type="ECO:0000256" key="1">
    <source>
        <dbReference type="ARBA" id="ARBA00022658"/>
    </source>
</evidence>
<dbReference type="Gene3D" id="1.10.840.10">
    <property type="entry name" value="Ras guanine-nucleotide exchange factors catalytic domain"/>
    <property type="match status" value="1"/>
</dbReference>
<accession>A0A0D0DCU1</accession>
<dbReference type="CDD" id="cd06224">
    <property type="entry name" value="REM"/>
    <property type="match status" value="1"/>
</dbReference>
<reference evidence="5 6" key="1">
    <citation type="submission" date="2014-04" db="EMBL/GenBank/DDBJ databases">
        <authorList>
            <consortium name="DOE Joint Genome Institute"/>
            <person name="Kuo A."/>
            <person name="Kohler A."/>
            <person name="Jargeat P."/>
            <person name="Nagy L.G."/>
            <person name="Floudas D."/>
            <person name="Copeland A."/>
            <person name="Barry K.W."/>
            <person name="Cichocki N."/>
            <person name="Veneault-Fourrey C."/>
            <person name="LaButti K."/>
            <person name="Lindquist E.A."/>
            <person name="Lipzen A."/>
            <person name="Lundell T."/>
            <person name="Morin E."/>
            <person name="Murat C."/>
            <person name="Sun H."/>
            <person name="Tunlid A."/>
            <person name="Henrissat B."/>
            <person name="Grigoriev I.V."/>
            <person name="Hibbett D.S."/>
            <person name="Martin F."/>
            <person name="Nordberg H.P."/>
            <person name="Cantor M.N."/>
            <person name="Hua S.X."/>
        </authorList>
    </citation>
    <scope>NUCLEOTIDE SEQUENCE [LARGE SCALE GENOMIC DNA]</scope>
    <source>
        <strain evidence="5 6">Ve08.2h10</strain>
    </source>
</reference>
<organism evidence="5 6">
    <name type="scientific">Paxillus rubicundulus Ve08.2h10</name>
    <dbReference type="NCBI Taxonomy" id="930991"/>
    <lineage>
        <taxon>Eukaryota</taxon>
        <taxon>Fungi</taxon>
        <taxon>Dikarya</taxon>
        <taxon>Basidiomycota</taxon>
        <taxon>Agaricomycotina</taxon>
        <taxon>Agaricomycetes</taxon>
        <taxon>Agaricomycetidae</taxon>
        <taxon>Boletales</taxon>
        <taxon>Paxilineae</taxon>
        <taxon>Paxillaceae</taxon>
        <taxon>Paxillus</taxon>
    </lineage>
</organism>
<keyword evidence="6" id="KW-1185">Reference proteome</keyword>
<dbReference type="HOGENOM" id="CLU_386410_0_0_1"/>
<dbReference type="PANTHER" id="PTHR23113">
    <property type="entry name" value="GUANINE NUCLEOTIDE EXCHANGE FACTOR"/>
    <property type="match status" value="1"/>
</dbReference>
<dbReference type="OrthoDB" id="546434at2759"/>
<dbReference type="InterPro" id="IPR008937">
    <property type="entry name" value="Ras-like_GEF"/>
</dbReference>
<feature type="region of interest" description="Disordered" evidence="3">
    <location>
        <begin position="1"/>
        <end position="35"/>
    </location>
</feature>
<dbReference type="InterPro" id="IPR000651">
    <property type="entry name" value="Ras-like_Gua-exchang_fac_N"/>
</dbReference>
<dbReference type="EMBL" id="KN825067">
    <property type="protein sequence ID" value="KIK95057.1"/>
    <property type="molecule type" value="Genomic_DNA"/>
</dbReference>
<gene>
    <name evidence="5" type="ORF">PAXRUDRAFT_827382</name>
</gene>
<evidence type="ECO:0000256" key="2">
    <source>
        <dbReference type="PROSITE-ProRule" id="PRU00135"/>
    </source>
</evidence>
<dbReference type="InterPro" id="IPR001895">
    <property type="entry name" value="RASGEF_cat_dom"/>
</dbReference>
<feature type="domain" description="N-terminal Ras-GEF" evidence="4">
    <location>
        <begin position="319"/>
        <end position="447"/>
    </location>
</feature>
<sequence length="709" mass="78714">MEAAQPANPPASLTPTQFPPGAKTESIHSDEPAPPTSGIFDIYDAVIPRFDLEKTFPAILAPINLLRRVPQTHDMDALRALAPIFSHCLDAILDSMTQLPEPIRSSSKYHLSMNGVNFSREMFMGHVGQISADRPSSYLEVDIQAAMQSLDMTMSSLKAFLQVAAYEIAQLKPLPEPPVQCEHLPSTEDSGASSDPSSSSAEDHLSDAKASHEHTETGGSTDSHIKPQRTMLSAFLKPLSLRGRGKRKSAPHSNLAVVDSAASNTLVPSDSERSDRECGYVHVSINIRDSLAKFPVGIEGPDPGNVPHPEDATELWKDGNGLAQLASLKALVRYMTTKASTSDLEIVDVFFLCFRFFSNPKETFDTFVARYDESPSDHLSPSRARAHSLRVKMRVARLLYLWVELHWRVEEDAEVFTPLTEFAFSRLSQDIPRDASSKLINALHDRACDKSRGLRVQKTIALAEAKSRPELLCSTWEPPEKRFMLDGDFSKIGLQQFNCPGGLAMLALQLTLLLWEKYCAFEPEDAVRYLMVRKGNDSTPSSEVARKVATFISYEQALHRFVMNSIGSAESVAKRTELTEFFLDWASKCHELHNYSGSCLMALACDRPTVLPFVTTLKLSPRHEEMKTTLSEFYTKGNNHMQAYKQALQKCSCPALPGMSALHRRSRTGMWVRTIQSTSSRSWLPINKLETLPPNNMGCTSDGEMSCSL</sequence>
<dbReference type="AlphaFoldDB" id="A0A0D0DCU1"/>
<feature type="compositionally biased region" description="Low complexity" evidence="3">
    <location>
        <begin position="187"/>
        <end position="200"/>
    </location>
</feature>
<keyword evidence="1 2" id="KW-0344">Guanine-nucleotide releasing factor</keyword>
<dbReference type="GO" id="GO:0007264">
    <property type="term" value="P:small GTPase-mediated signal transduction"/>
    <property type="evidence" value="ECO:0007669"/>
    <property type="project" value="InterPro"/>
</dbReference>
<dbReference type="Gene3D" id="1.20.870.10">
    <property type="entry name" value="Son of sevenless (SoS) protein Chain: S domain 1"/>
    <property type="match status" value="1"/>
</dbReference>
<dbReference type="InParanoid" id="A0A0D0DCU1"/>
<dbReference type="InterPro" id="IPR036964">
    <property type="entry name" value="RASGEF_cat_dom_sf"/>
</dbReference>
<dbReference type="SMART" id="SM00229">
    <property type="entry name" value="RasGEFN"/>
    <property type="match status" value="1"/>
</dbReference>
<evidence type="ECO:0000256" key="3">
    <source>
        <dbReference type="SAM" id="MobiDB-lite"/>
    </source>
</evidence>
<dbReference type="Pfam" id="PF00617">
    <property type="entry name" value="RasGEF"/>
    <property type="match status" value="1"/>
</dbReference>
<dbReference type="Pfam" id="PF00618">
    <property type="entry name" value="RasGEF_N"/>
    <property type="match status" value="1"/>
</dbReference>
<dbReference type="STRING" id="930991.A0A0D0DCU1"/>
<dbReference type="Proteomes" id="UP000054538">
    <property type="component" value="Unassembled WGS sequence"/>
</dbReference>
<name>A0A0D0DCU1_9AGAM</name>
<dbReference type="InterPro" id="IPR023578">
    <property type="entry name" value="Ras_GEF_dom_sf"/>
</dbReference>
<dbReference type="SUPFAM" id="SSF48366">
    <property type="entry name" value="Ras GEF"/>
    <property type="match status" value="1"/>
</dbReference>
<dbReference type="PROSITE" id="PS50212">
    <property type="entry name" value="RASGEF_NTER"/>
    <property type="match status" value="1"/>
</dbReference>
<feature type="region of interest" description="Disordered" evidence="3">
    <location>
        <begin position="177"/>
        <end position="228"/>
    </location>
</feature>
<evidence type="ECO:0000313" key="5">
    <source>
        <dbReference type="EMBL" id="KIK95057.1"/>
    </source>
</evidence>
<evidence type="ECO:0000313" key="6">
    <source>
        <dbReference type="Proteomes" id="UP000054538"/>
    </source>
</evidence>
<evidence type="ECO:0000259" key="4">
    <source>
        <dbReference type="PROSITE" id="PS50212"/>
    </source>
</evidence>
<dbReference type="GO" id="GO:0005085">
    <property type="term" value="F:guanyl-nucleotide exchange factor activity"/>
    <property type="evidence" value="ECO:0007669"/>
    <property type="project" value="UniProtKB-KW"/>
</dbReference>
<protein>
    <recommendedName>
        <fullName evidence="4">N-terminal Ras-GEF domain-containing protein</fullName>
    </recommendedName>
</protein>